<dbReference type="InterPro" id="IPR013656">
    <property type="entry name" value="PAS_4"/>
</dbReference>
<keyword evidence="5" id="KW-0808">Transferase</keyword>
<dbReference type="SMART" id="SM00091">
    <property type="entry name" value="PAS"/>
    <property type="match status" value="2"/>
</dbReference>
<evidence type="ECO:0000259" key="13">
    <source>
        <dbReference type="PROSITE" id="PS50110"/>
    </source>
</evidence>
<dbReference type="CDD" id="cd00082">
    <property type="entry name" value="HisKA"/>
    <property type="match status" value="2"/>
</dbReference>
<dbReference type="AlphaFoldDB" id="A0A7W2EUL3"/>
<protein>
    <recommendedName>
        <fullName evidence="3">histidine kinase</fullName>
        <ecNumber evidence="3">2.7.13.3</ecNumber>
    </recommendedName>
</protein>
<dbReference type="SMART" id="SM00388">
    <property type="entry name" value="HisKA"/>
    <property type="match status" value="2"/>
</dbReference>
<dbReference type="Pfam" id="PF02518">
    <property type="entry name" value="HATPase_c"/>
    <property type="match status" value="2"/>
</dbReference>
<dbReference type="PROSITE" id="PS50110">
    <property type="entry name" value="RESPONSE_REGULATORY"/>
    <property type="match status" value="1"/>
</dbReference>
<proteinExistence type="predicted"/>
<evidence type="ECO:0000256" key="10">
    <source>
        <dbReference type="PROSITE-ProRule" id="PRU00169"/>
    </source>
</evidence>
<dbReference type="SUPFAM" id="SSF55874">
    <property type="entry name" value="ATPase domain of HSP90 chaperone/DNA topoisomerase II/histidine kinase"/>
    <property type="match status" value="2"/>
</dbReference>
<evidence type="ECO:0000256" key="5">
    <source>
        <dbReference type="ARBA" id="ARBA00022679"/>
    </source>
</evidence>
<dbReference type="InterPro" id="IPR036890">
    <property type="entry name" value="HATPase_C_sf"/>
</dbReference>
<dbReference type="PROSITE" id="PS50113">
    <property type="entry name" value="PAC"/>
    <property type="match status" value="2"/>
</dbReference>
<dbReference type="PROSITE" id="PS50112">
    <property type="entry name" value="PAS"/>
    <property type="match status" value="2"/>
</dbReference>
<dbReference type="GO" id="GO:0005886">
    <property type="term" value="C:plasma membrane"/>
    <property type="evidence" value="ECO:0007669"/>
    <property type="project" value="UniProtKB-SubCell"/>
</dbReference>
<dbReference type="FunFam" id="3.30.565.10:FF:000006">
    <property type="entry name" value="Sensor histidine kinase WalK"/>
    <property type="match status" value="1"/>
</dbReference>
<keyword evidence="9" id="KW-0902">Two-component regulatory system</keyword>
<dbReference type="NCBIfam" id="TIGR00229">
    <property type="entry name" value="sensory_box"/>
    <property type="match status" value="2"/>
</dbReference>
<dbReference type="GO" id="GO:0005524">
    <property type="term" value="F:ATP binding"/>
    <property type="evidence" value="ECO:0007669"/>
    <property type="project" value="UniProtKB-KW"/>
</dbReference>
<dbReference type="EC" id="2.7.13.3" evidence="3"/>
<dbReference type="SMART" id="SM00086">
    <property type="entry name" value="PAC"/>
    <property type="match status" value="2"/>
</dbReference>
<dbReference type="InterPro" id="IPR001789">
    <property type="entry name" value="Sig_transdc_resp-reg_receiver"/>
</dbReference>
<feature type="coiled-coil region" evidence="11">
    <location>
        <begin position="564"/>
        <end position="591"/>
    </location>
</feature>
<organism evidence="16 17">
    <name type="scientific">Rugamonas brunnea</name>
    <dbReference type="NCBI Taxonomy" id="2758569"/>
    <lineage>
        <taxon>Bacteria</taxon>
        <taxon>Pseudomonadati</taxon>
        <taxon>Pseudomonadota</taxon>
        <taxon>Betaproteobacteria</taxon>
        <taxon>Burkholderiales</taxon>
        <taxon>Oxalobacteraceae</taxon>
        <taxon>Telluria group</taxon>
        <taxon>Rugamonas</taxon>
    </lineage>
</organism>
<dbReference type="Proteomes" id="UP000534388">
    <property type="component" value="Unassembled WGS sequence"/>
</dbReference>
<accession>A0A7W2EUL3</accession>
<keyword evidence="8" id="KW-0067">ATP-binding</keyword>
<feature type="domain" description="PAS" evidence="14">
    <location>
        <begin position="32"/>
        <end position="77"/>
    </location>
</feature>
<evidence type="ECO:0000259" key="12">
    <source>
        <dbReference type="PROSITE" id="PS50109"/>
    </source>
</evidence>
<gene>
    <name evidence="16" type="ORF">H3H37_17815</name>
</gene>
<evidence type="ECO:0000256" key="8">
    <source>
        <dbReference type="ARBA" id="ARBA00022840"/>
    </source>
</evidence>
<evidence type="ECO:0000256" key="3">
    <source>
        <dbReference type="ARBA" id="ARBA00012438"/>
    </source>
</evidence>
<dbReference type="EMBL" id="JACEZT010000012">
    <property type="protein sequence ID" value="MBA5638919.1"/>
    <property type="molecule type" value="Genomic_DNA"/>
</dbReference>
<dbReference type="InterPro" id="IPR000014">
    <property type="entry name" value="PAS"/>
</dbReference>
<comment type="catalytic activity">
    <reaction evidence="1">
        <text>ATP + protein L-histidine = ADP + protein N-phospho-L-histidine.</text>
        <dbReference type="EC" id="2.7.13.3"/>
    </reaction>
</comment>
<dbReference type="Pfam" id="PF00072">
    <property type="entry name" value="Response_reg"/>
    <property type="match status" value="1"/>
</dbReference>
<evidence type="ECO:0000256" key="6">
    <source>
        <dbReference type="ARBA" id="ARBA00022741"/>
    </source>
</evidence>
<dbReference type="SUPFAM" id="SSF52172">
    <property type="entry name" value="CheY-like"/>
    <property type="match status" value="1"/>
</dbReference>
<feature type="domain" description="Histidine kinase" evidence="12">
    <location>
        <begin position="755"/>
        <end position="971"/>
    </location>
</feature>
<evidence type="ECO:0000256" key="7">
    <source>
        <dbReference type="ARBA" id="ARBA00022777"/>
    </source>
</evidence>
<keyword evidence="6" id="KW-0547">Nucleotide-binding</keyword>
<dbReference type="PROSITE" id="PS50109">
    <property type="entry name" value="HIS_KIN"/>
    <property type="match status" value="2"/>
</dbReference>
<dbReference type="InterPro" id="IPR011006">
    <property type="entry name" value="CheY-like_superfamily"/>
</dbReference>
<feature type="domain" description="PAC" evidence="15">
    <location>
        <begin position="108"/>
        <end position="162"/>
    </location>
</feature>
<evidence type="ECO:0000256" key="9">
    <source>
        <dbReference type="ARBA" id="ARBA00023012"/>
    </source>
</evidence>
<evidence type="ECO:0000259" key="15">
    <source>
        <dbReference type="PROSITE" id="PS50113"/>
    </source>
</evidence>
<comment type="caution">
    <text evidence="16">The sequence shown here is derived from an EMBL/GenBank/DDBJ whole genome shotgun (WGS) entry which is preliminary data.</text>
</comment>
<evidence type="ECO:0000256" key="4">
    <source>
        <dbReference type="ARBA" id="ARBA00022553"/>
    </source>
</evidence>
<dbReference type="SUPFAM" id="SSF55785">
    <property type="entry name" value="PYP-like sensor domain (PAS domain)"/>
    <property type="match status" value="2"/>
</dbReference>
<evidence type="ECO:0000313" key="16">
    <source>
        <dbReference type="EMBL" id="MBA5638919.1"/>
    </source>
</evidence>
<keyword evidence="17" id="KW-1185">Reference proteome</keyword>
<comment type="subcellular location">
    <subcellularLocation>
        <location evidence="2">Cell inner membrane</location>
        <topology evidence="2">Multi-pass membrane protein</topology>
    </subcellularLocation>
</comment>
<dbReference type="Pfam" id="PF13426">
    <property type="entry name" value="PAS_9"/>
    <property type="match status" value="1"/>
</dbReference>
<feature type="domain" description="PAC" evidence="15">
    <location>
        <begin position="679"/>
        <end position="735"/>
    </location>
</feature>
<dbReference type="FunFam" id="3.30.450.20:FF:000155">
    <property type="entry name" value="Sensor histidine kinase TodS"/>
    <property type="match status" value="1"/>
</dbReference>
<evidence type="ECO:0000313" key="17">
    <source>
        <dbReference type="Proteomes" id="UP000534388"/>
    </source>
</evidence>
<dbReference type="PANTHER" id="PTHR43547">
    <property type="entry name" value="TWO-COMPONENT HISTIDINE KINASE"/>
    <property type="match status" value="1"/>
</dbReference>
<dbReference type="InterPro" id="IPR003594">
    <property type="entry name" value="HATPase_dom"/>
</dbReference>
<feature type="coiled-coil region" evidence="11">
    <location>
        <begin position="148"/>
        <end position="187"/>
    </location>
</feature>
<feature type="modified residue" description="4-aspartylphosphate" evidence="10">
    <location>
        <position position="498"/>
    </location>
</feature>
<evidence type="ECO:0000256" key="1">
    <source>
        <dbReference type="ARBA" id="ARBA00000085"/>
    </source>
</evidence>
<dbReference type="GO" id="GO:0000155">
    <property type="term" value="F:phosphorelay sensor kinase activity"/>
    <property type="evidence" value="ECO:0007669"/>
    <property type="project" value="InterPro"/>
</dbReference>
<keyword evidence="11" id="KW-0175">Coiled coil</keyword>
<dbReference type="InterPro" id="IPR004358">
    <property type="entry name" value="Sig_transdc_His_kin-like_C"/>
</dbReference>
<dbReference type="PRINTS" id="PR00344">
    <property type="entry name" value="BCTRLSENSOR"/>
</dbReference>
<keyword evidence="4 10" id="KW-0597">Phosphoprotein</keyword>
<dbReference type="SUPFAM" id="SSF47384">
    <property type="entry name" value="Homodimeric domain of signal transducing histidine kinase"/>
    <property type="match status" value="2"/>
</dbReference>
<feature type="domain" description="Response regulatory" evidence="13">
    <location>
        <begin position="450"/>
        <end position="565"/>
    </location>
</feature>
<feature type="domain" description="Histidine kinase" evidence="12">
    <location>
        <begin position="187"/>
        <end position="405"/>
    </location>
</feature>
<dbReference type="Pfam" id="PF08448">
    <property type="entry name" value="PAS_4"/>
    <property type="match status" value="1"/>
</dbReference>
<dbReference type="InterPro" id="IPR000700">
    <property type="entry name" value="PAS-assoc_C"/>
</dbReference>
<dbReference type="PANTHER" id="PTHR43547:SF2">
    <property type="entry name" value="HYBRID SIGNAL TRANSDUCTION HISTIDINE KINASE C"/>
    <property type="match status" value="1"/>
</dbReference>
<evidence type="ECO:0000256" key="11">
    <source>
        <dbReference type="SAM" id="Coils"/>
    </source>
</evidence>
<feature type="domain" description="PAS" evidence="14">
    <location>
        <begin position="609"/>
        <end position="679"/>
    </location>
</feature>
<dbReference type="CDD" id="cd00130">
    <property type="entry name" value="PAS"/>
    <property type="match status" value="2"/>
</dbReference>
<dbReference type="Pfam" id="PF00512">
    <property type="entry name" value="HisKA"/>
    <property type="match status" value="1"/>
</dbReference>
<dbReference type="InterPro" id="IPR001610">
    <property type="entry name" value="PAC"/>
</dbReference>
<dbReference type="SMART" id="SM00387">
    <property type="entry name" value="HATPase_c"/>
    <property type="match status" value="2"/>
</dbReference>
<dbReference type="Gene3D" id="3.40.50.2300">
    <property type="match status" value="1"/>
</dbReference>
<dbReference type="RefSeq" id="WP_182164940.1">
    <property type="nucleotide sequence ID" value="NZ_JACEZT010000012.1"/>
</dbReference>
<dbReference type="FunFam" id="1.10.287.130:FF:000055">
    <property type="entry name" value="Two-component sensor histidine kinase"/>
    <property type="match status" value="1"/>
</dbReference>
<name>A0A7W2EUL3_9BURK</name>
<sequence length="975" mass="106287">MPIANDQLFKDTPTIAVGEVTMHADDDFLQHREKLARVVLDEMYQFVGLLDVNGITLEINRAALEGAGVRLEDILGKPFWTAHWWATSMESQAMQRDMIRRAAAGEFVRCDVEIYGQAAGEKTIIVDYSLRPIRDRHGKVVFLLPEGRNITEKKRAEAEIARKNEELQRLLEQIRQLNQERIDFFANVSHELRTPLTLILGPLAAILASADNLTALQKRDLGVIQRNASTLTKHVNDLLDLAKFDAGKAALRYARVDLAQAVRQVAAHFDALAPQRALSFVVSTPDALLADADAEKFDRVVLNLLSNAFKFTPDGGRIRCSLALAGTGRLLLSIQDSGPGVTADMRAKIFERFRQGQGGTTRDFGGTGLGLAIAKEFVELHGGTIAVSQAPGGGALFQVEMPLSAPEGAYVRRIGAPAVHDDVGIENAVKELQGIEPEVEERGAPLDRPLVLVAEDNPEMRRFIAEVLGGLYRVVPVADGAEALARALAEPPDLVVMDLMMPKLGGDLLVDAMRLQPTLANVPVLVLSAMANEELRLKLLSELVQDYVTKPFSAPELRIRVRNLVTMKRAREALQKELASQNADLAQLTAQFIAGRQELQASHEALRKSESRWRAVYENSAVGIVLTDMDGIIIEANPAYQRMLGYAADEIRGISLMEITGESDRDTTRSHIGQLVSGAVREYHLQKCYRRKDGKTLWASASVSPVPGSDAMAPMLVGIVEDITERKRAEETLAQTQVELARVARVTTMGELAASIAHEVNQPLAAIVTNGHASLRWLAAQPPNVKEANDALQHVIRDANRASGVIARIRGFIRRCEPVRAEAHIGDVIADVVGLIQGEAGSLDIALTTEVAPDLPAVAVDRVQLQQVILNLLMNAVEALTQVTGRPRTVAVRAQRYSPDAIAVAVRDVGPGLDALHVSTIFDAFHTTKPTGMGMGLSISRSIVEAHGGRLWCVPNDGPGVTFWFTLPVAREERP</sequence>
<dbReference type="SMART" id="SM00448">
    <property type="entry name" value="REC"/>
    <property type="match status" value="1"/>
</dbReference>
<evidence type="ECO:0000259" key="14">
    <source>
        <dbReference type="PROSITE" id="PS50112"/>
    </source>
</evidence>
<dbReference type="Gene3D" id="3.30.565.10">
    <property type="entry name" value="Histidine kinase-like ATPase, C-terminal domain"/>
    <property type="match status" value="2"/>
</dbReference>
<keyword evidence="7" id="KW-0418">Kinase</keyword>
<dbReference type="InterPro" id="IPR035965">
    <property type="entry name" value="PAS-like_dom_sf"/>
</dbReference>
<dbReference type="Gene3D" id="3.30.450.20">
    <property type="entry name" value="PAS domain"/>
    <property type="match status" value="2"/>
</dbReference>
<dbReference type="Gene3D" id="1.10.287.130">
    <property type="match status" value="2"/>
</dbReference>
<reference evidence="16 17" key="1">
    <citation type="submission" date="2020-07" db="EMBL/GenBank/DDBJ databases">
        <title>Novel species isolated from subtropical streams in China.</title>
        <authorList>
            <person name="Lu H."/>
        </authorList>
    </citation>
    <scope>NUCLEOTIDE SEQUENCE [LARGE SCALE GENOMIC DNA]</scope>
    <source>
        <strain evidence="16 17">LX20W</strain>
    </source>
</reference>
<dbReference type="InterPro" id="IPR036097">
    <property type="entry name" value="HisK_dim/P_sf"/>
</dbReference>
<dbReference type="InterPro" id="IPR005467">
    <property type="entry name" value="His_kinase_dom"/>
</dbReference>
<evidence type="ECO:0000256" key="2">
    <source>
        <dbReference type="ARBA" id="ARBA00004429"/>
    </source>
</evidence>
<dbReference type="InterPro" id="IPR003661">
    <property type="entry name" value="HisK_dim/P_dom"/>
</dbReference>